<dbReference type="AlphaFoldDB" id="A0A2W1HLX8"/>
<dbReference type="CDD" id="cd00118">
    <property type="entry name" value="LysM"/>
    <property type="match status" value="1"/>
</dbReference>
<gene>
    <name evidence="1" type="ORF">Ptr86124_000504</name>
</gene>
<dbReference type="Pfam" id="PF01476">
    <property type="entry name" value="LysM"/>
    <property type="match status" value="1"/>
</dbReference>
<dbReference type="SUPFAM" id="SSF54106">
    <property type="entry name" value="LysM domain"/>
    <property type="match status" value="1"/>
</dbReference>
<reference evidence="2" key="1">
    <citation type="journal article" date="2022" name="Microb. Genom.">
        <title>A global pangenome for the wheat fungal pathogen Pyrenophora tritici-repentis and prediction of effector protein structural homology.</title>
        <authorList>
            <person name="Moolhuijzen P.M."/>
            <person name="See P.T."/>
            <person name="Shi G."/>
            <person name="Powell H.R."/>
            <person name="Cockram J."/>
            <person name="Jorgensen L.N."/>
            <person name="Benslimane H."/>
            <person name="Strelkov S.E."/>
            <person name="Turner J."/>
            <person name="Liu Z."/>
            <person name="Moffat C.S."/>
        </authorList>
    </citation>
    <scope>NUCLEOTIDE SEQUENCE [LARGE SCALE GENOMIC DNA]</scope>
</reference>
<comment type="caution">
    <text evidence="1">The sequence shown here is derived from an EMBL/GenBank/DDBJ whole genome shotgun (WGS) entry which is preliminary data.</text>
</comment>
<proteinExistence type="predicted"/>
<dbReference type="InterPro" id="IPR018392">
    <property type="entry name" value="LysM"/>
</dbReference>
<organism evidence="1 2">
    <name type="scientific">Pyrenophora tritici-repentis</name>
    <dbReference type="NCBI Taxonomy" id="45151"/>
    <lineage>
        <taxon>Eukaryota</taxon>
        <taxon>Fungi</taxon>
        <taxon>Dikarya</taxon>
        <taxon>Ascomycota</taxon>
        <taxon>Pezizomycotina</taxon>
        <taxon>Dothideomycetes</taxon>
        <taxon>Pleosporomycetidae</taxon>
        <taxon>Pleosporales</taxon>
        <taxon>Pleosporineae</taxon>
        <taxon>Pleosporaceae</taxon>
        <taxon>Pyrenophora</taxon>
    </lineage>
</organism>
<dbReference type="Proteomes" id="UP000249757">
    <property type="component" value="Unassembled WGS sequence"/>
</dbReference>
<dbReference type="Gene3D" id="3.10.350.10">
    <property type="entry name" value="LysM domain"/>
    <property type="match status" value="1"/>
</dbReference>
<evidence type="ECO:0000313" key="1">
    <source>
        <dbReference type="EMBL" id="KAI1520136.1"/>
    </source>
</evidence>
<name>A0A2W1HLX8_9PLEO</name>
<sequence>MPLGTGLPGSPNMTIPAFPGTPLNTSLPVPPSNTIPVPPRLTPPPNIPIPGLPDALTTLVTSIMGSMTVSFKPFGSTAAVSAPSAAPGTATITIKPGDTLESITKANNVGICDLVKANEIVDPDMVLSGETLVVPNEKGDPGDMSCLVHEY</sequence>
<dbReference type="SMART" id="SM00257">
    <property type="entry name" value="LysM"/>
    <property type="match status" value="1"/>
</dbReference>
<dbReference type="InterPro" id="IPR036779">
    <property type="entry name" value="LysM_dom_sf"/>
</dbReference>
<protein>
    <submittedName>
        <fullName evidence="1">LysM domain containing protein</fullName>
    </submittedName>
</protein>
<dbReference type="EMBL" id="NRDI02000001">
    <property type="protein sequence ID" value="KAI1520136.1"/>
    <property type="molecule type" value="Genomic_DNA"/>
</dbReference>
<accession>A0A2W1HLX8</accession>
<dbReference type="PROSITE" id="PS51782">
    <property type="entry name" value="LYSM"/>
    <property type="match status" value="1"/>
</dbReference>
<keyword evidence="2" id="KW-1185">Reference proteome</keyword>
<evidence type="ECO:0000313" key="2">
    <source>
        <dbReference type="Proteomes" id="UP000249757"/>
    </source>
</evidence>